<dbReference type="PROSITE" id="PS00018">
    <property type="entry name" value="EF_HAND_1"/>
    <property type="match status" value="1"/>
</dbReference>
<dbReference type="InterPro" id="IPR018247">
    <property type="entry name" value="EF_Hand_1_Ca_BS"/>
</dbReference>
<feature type="domain" description="Alpha-D-phosphohexomutase alpha/beta/alpha" evidence="12">
    <location>
        <begin position="256"/>
        <end position="366"/>
    </location>
</feature>
<dbReference type="GO" id="GO:0006048">
    <property type="term" value="P:UDP-N-acetylglucosamine biosynthetic process"/>
    <property type="evidence" value="ECO:0007669"/>
    <property type="project" value="TreeGrafter"/>
</dbReference>
<name>A0A644XID6_9ZZZZ</name>
<dbReference type="InterPro" id="IPR005843">
    <property type="entry name" value="A-D-PHexomutase_C"/>
</dbReference>
<evidence type="ECO:0000256" key="3">
    <source>
        <dbReference type="ARBA" id="ARBA00022553"/>
    </source>
</evidence>
<dbReference type="NCBIfam" id="TIGR01455">
    <property type="entry name" value="glmM"/>
    <property type="match status" value="1"/>
</dbReference>
<feature type="domain" description="Alpha-D-phosphohexomutase alpha/beta/alpha" evidence="10">
    <location>
        <begin position="3"/>
        <end position="135"/>
    </location>
</feature>
<dbReference type="InterPro" id="IPR036900">
    <property type="entry name" value="A-D-PHexomutase_C_sf"/>
</dbReference>
<sequence>MARLFGTDGVRGIANRDLNCELAFKIGAVGAYVLTNEVHSPRILIGMDTRKSGPMLGAALSAGICSVGGDVLDVGILPTPAMAYLVRLYEADAAVMISASHNSMEFNGIKWFDKNGFKLSDEIEDRIEAIIASGEALPHPEGREVGRIISAVRAKKDYCDYLVEQSEYRFEGLRIVLDCAHGAASFIAKEVFERLGAEVIAKSCAPDGININDHCGSTHPERLQEMVVNYGADLGFAFDGDADRLISCDEYGNIVDGDQAMGILALHMLARGTLKHNTLVLTVMSNLGLKNALRDAGIQIVETKVGDRYVLESMLQNDYAIGGEQSGHIILLSRNTTGDGMMSAIALLGVVAESKKRLSKLAAKIPKFPQVLVNVTVENERKAEALADADMAARTQEIEKHLGKNGRVLVRASGTEPLVRIMLEGQDEKEILDLALSLAHIIVNKHNGKIRT</sequence>
<comment type="cofactor">
    <cofactor evidence="1">
        <name>Mg(2+)</name>
        <dbReference type="ChEBI" id="CHEBI:18420"/>
    </cofactor>
</comment>
<keyword evidence="4" id="KW-0479">Metal-binding</keyword>
<dbReference type="PANTHER" id="PTHR42946:SF1">
    <property type="entry name" value="PHOSPHOGLUCOMUTASE (ALPHA-D-GLUCOSE-1,6-BISPHOSPHATE-DEPENDENT)"/>
    <property type="match status" value="1"/>
</dbReference>
<dbReference type="PRINTS" id="PR00509">
    <property type="entry name" value="PGMPMM"/>
</dbReference>
<dbReference type="Pfam" id="PF02878">
    <property type="entry name" value="PGM_PMM_I"/>
    <property type="match status" value="1"/>
</dbReference>
<dbReference type="InterPro" id="IPR005846">
    <property type="entry name" value="A-D-PHexomutase_a/b/a-III"/>
</dbReference>
<evidence type="ECO:0000256" key="6">
    <source>
        <dbReference type="ARBA" id="ARBA00023235"/>
    </source>
</evidence>
<keyword evidence="5" id="KW-0460">Magnesium</keyword>
<dbReference type="SUPFAM" id="SSF55957">
    <property type="entry name" value="Phosphoglucomutase, C-terminal domain"/>
    <property type="match status" value="1"/>
</dbReference>
<dbReference type="Pfam" id="PF00408">
    <property type="entry name" value="PGM_PMM_IV"/>
    <property type="match status" value="1"/>
</dbReference>
<dbReference type="CDD" id="cd05802">
    <property type="entry name" value="GlmM"/>
    <property type="match status" value="1"/>
</dbReference>
<dbReference type="FunFam" id="3.40.120.10:FF:000001">
    <property type="entry name" value="Phosphoglucosamine mutase"/>
    <property type="match status" value="1"/>
</dbReference>
<evidence type="ECO:0000256" key="1">
    <source>
        <dbReference type="ARBA" id="ARBA00001946"/>
    </source>
</evidence>
<evidence type="ECO:0000259" key="12">
    <source>
        <dbReference type="Pfam" id="PF02880"/>
    </source>
</evidence>
<evidence type="ECO:0000256" key="4">
    <source>
        <dbReference type="ARBA" id="ARBA00022723"/>
    </source>
</evidence>
<evidence type="ECO:0000259" key="9">
    <source>
        <dbReference type="Pfam" id="PF00408"/>
    </source>
</evidence>
<comment type="similarity">
    <text evidence="2">Belongs to the phosphohexose mutase family.</text>
</comment>
<evidence type="ECO:0000256" key="7">
    <source>
        <dbReference type="ARBA" id="ARBA00066330"/>
    </source>
</evidence>
<dbReference type="GO" id="GO:0004615">
    <property type="term" value="F:phosphomannomutase activity"/>
    <property type="evidence" value="ECO:0007669"/>
    <property type="project" value="TreeGrafter"/>
</dbReference>
<dbReference type="InterPro" id="IPR005841">
    <property type="entry name" value="Alpha-D-phosphohexomutase_SF"/>
</dbReference>
<proteinExistence type="inferred from homology"/>
<keyword evidence="3" id="KW-0597">Phosphoprotein</keyword>
<dbReference type="EC" id="5.4.2.10" evidence="7"/>
<dbReference type="GO" id="GO:0009252">
    <property type="term" value="P:peptidoglycan biosynthetic process"/>
    <property type="evidence" value="ECO:0007669"/>
    <property type="project" value="TreeGrafter"/>
</dbReference>
<dbReference type="GO" id="GO:0005975">
    <property type="term" value="P:carbohydrate metabolic process"/>
    <property type="evidence" value="ECO:0007669"/>
    <property type="project" value="InterPro"/>
</dbReference>
<dbReference type="InterPro" id="IPR016055">
    <property type="entry name" value="A-D-PHexomutase_a/b/a-I/II/III"/>
</dbReference>
<evidence type="ECO:0000259" key="10">
    <source>
        <dbReference type="Pfam" id="PF02878"/>
    </source>
</evidence>
<evidence type="ECO:0000256" key="5">
    <source>
        <dbReference type="ARBA" id="ARBA00022842"/>
    </source>
</evidence>
<dbReference type="EMBL" id="VSSQ01002510">
    <property type="protein sequence ID" value="MPM15849.1"/>
    <property type="molecule type" value="Genomic_DNA"/>
</dbReference>
<reference evidence="13" key="1">
    <citation type="submission" date="2019-08" db="EMBL/GenBank/DDBJ databases">
        <authorList>
            <person name="Kucharzyk K."/>
            <person name="Murdoch R.W."/>
            <person name="Higgins S."/>
            <person name="Loffler F."/>
        </authorList>
    </citation>
    <scope>NUCLEOTIDE SEQUENCE</scope>
</reference>
<dbReference type="FunFam" id="3.30.310.50:FF:000001">
    <property type="entry name" value="Phosphoglucosamine mutase"/>
    <property type="match status" value="1"/>
</dbReference>
<evidence type="ECO:0000313" key="13">
    <source>
        <dbReference type="EMBL" id="MPM15849.1"/>
    </source>
</evidence>
<dbReference type="GO" id="GO:0008966">
    <property type="term" value="F:phosphoglucosamine mutase activity"/>
    <property type="evidence" value="ECO:0007669"/>
    <property type="project" value="UniProtKB-EC"/>
</dbReference>
<dbReference type="InterPro" id="IPR005844">
    <property type="entry name" value="A-D-PHexomutase_a/b/a-I"/>
</dbReference>
<feature type="domain" description="Alpha-D-phosphohexomutase C-terminal" evidence="9">
    <location>
        <begin position="372"/>
        <end position="439"/>
    </location>
</feature>
<evidence type="ECO:0000256" key="8">
    <source>
        <dbReference type="ARBA" id="ARBA00068193"/>
    </source>
</evidence>
<accession>A0A644XID6</accession>
<dbReference type="InterPro" id="IPR006352">
    <property type="entry name" value="GlmM_bact"/>
</dbReference>
<dbReference type="Gene3D" id="3.40.120.10">
    <property type="entry name" value="Alpha-D-Glucose-1,6-Bisphosphate, subunit A, domain 3"/>
    <property type="match status" value="3"/>
</dbReference>
<dbReference type="InterPro" id="IPR005845">
    <property type="entry name" value="A-D-PHexomutase_a/b/a-II"/>
</dbReference>
<protein>
    <recommendedName>
        <fullName evidence="8">Phosphoglucosamine mutase</fullName>
        <ecNumber evidence="7">5.4.2.10</ecNumber>
    </recommendedName>
</protein>
<dbReference type="Pfam" id="PF02880">
    <property type="entry name" value="PGM_PMM_III"/>
    <property type="match status" value="1"/>
</dbReference>
<dbReference type="AlphaFoldDB" id="A0A644XID6"/>
<gene>
    <name evidence="13" type="primary">glmM_14</name>
    <name evidence="13" type="ORF">SDC9_62222</name>
</gene>
<dbReference type="GO" id="GO:0000287">
    <property type="term" value="F:magnesium ion binding"/>
    <property type="evidence" value="ECO:0007669"/>
    <property type="project" value="InterPro"/>
</dbReference>
<organism evidence="13">
    <name type="scientific">bioreactor metagenome</name>
    <dbReference type="NCBI Taxonomy" id="1076179"/>
    <lineage>
        <taxon>unclassified sequences</taxon>
        <taxon>metagenomes</taxon>
        <taxon>ecological metagenomes</taxon>
    </lineage>
</organism>
<feature type="domain" description="Alpha-D-phosphohexomutase alpha/beta/alpha" evidence="11">
    <location>
        <begin position="157"/>
        <end position="252"/>
    </location>
</feature>
<evidence type="ECO:0000256" key="2">
    <source>
        <dbReference type="ARBA" id="ARBA00010231"/>
    </source>
</evidence>
<dbReference type="FunFam" id="3.40.120.10:FF:000002">
    <property type="entry name" value="Phosphoglucosamine mutase"/>
    <property type="match status" value="1"/>
</dbReference>
<dbReference type="Pfam" id="PF02879">
    <property type="entry name" value="PGM_PMM_II"/>
    <property type="match status" value="1"/>
</dbReference>
<evidence type="ECO:0000259" key="11">
    <source>
        <dbReference type="Pfam" id="PF02879"/>
    </source>
</evidence>
<dbReference type="InterPro" id="IPR050060">
    <property type="entry name" value="Phosphoglucosamine_mutase"/>
</dbReference>
<keyword evidence="6 13" id="KW-0413">Isomerase</keyword>
<dbReference type="SUPFAM" id="SSF53738">
    <property type="entry name" value="Phosphoglucomutase, first 3 domains"/>
    <property type="match status" value="3"/>
</dbReference>
<dbReference type="Gene3D" id="3.30.310.50">
    <property type="entry name" value="Alpha-D-phosphohexomutase, C-terminal domain"/>
    <property type="match status" value="1"/>
</dbReference>
<comment type="caution">
    <text evidence="13">The sequence shown here is derived from an EMBL/GenBank/DDBJ whole genome shotgun (WGS) entry which is preliminary data.</text>
</comment>
<dbReference type="GO" id="GO:0005829">
    <property type="term" value="C:cytosol"/>
    <property type="evidence" value="ECO:0007669"/>
    <property type="project" value="TreeGrafter"/>
</dbReference>
<dbReference type="HAMAP" id="MF_01554_B">
    <property type="entry name" value="GlmM_B"/>
    <property type="match status" value="1"/>
</dbReference>
<dbReference type="PANTHER" id="PTHR42946">
    <property type="entry name" value="PHOSPHOHEXOSE MUTASE"/>
    <property type="match status" value="1"/>
</dbReference>